<dbReference type="EMBL" id="QKYT01001934">
    <property type="protein sequence ID" value="RIA78864.1"/>
    <property type="molecule type" value="Genomic_DNA"/>
</dbReference>
<gene>
    <name evidence="1" type="ORF">C1645_842186</name>
</gene>
<organism evidence="1 2">
    <name type="scientific">Glomus cerebriforme</name>
    <dbReference type="NCBI Taxonomy" id="658196"/>
    <lineage>
        <taxon>Eukaryota</taxon>
        <taxon>Fungi</taxon>
        <taxon>Fungi incertae sedis</taxon>
        <taxon>Mucoromycota</taxon>
        <taxon>Glomeromycotina</taxon>
        <taxon>Glomeromycetes</taxon>
        <taxon>Glomerales</taxon>
        <taxon>Glomeraceae</taxon>
        <taxon>Glomus</taxon>
    </lineage>
</organism>
<evidence type="ECO:0000313" key="2">
    <source>
        <dbReference type="Proteomes" id="UP000265703"/>
    </source>
</evidence>
<dbReference type="AlphaFoldDB" id="A0A397S972"/>
<accession>A0A397S972</accession>
<reference evidence="1 2" key="1">
    <citation type="submission" date="2018-06" db="EMBL/GenBank/DDBJ databases">
        <title>Comparative genomics reveals the genomic features of Rhizophagus irregularis, R. cerebriforme, R. diaphanum and Gigaspora rosea, and their symbiotic lifestyle signature.</title>
        <authorList>
            <person name="Morin E."/>
            <person name="San Clemente H."/>
            <person name="Chen E.C.H."/>
            <person name="De La Providencia I."/>
            <person name="Hainaut M."/>
            <person name="Kuo A."/>
            <person name="Kohler A."/>
            <person name="Murat C."/>
            <person name="Tang N."/>
            <person name="Roy S."/>
            <person name="Loubradou J."/>
            <person name="Henrissat B."/>
            <person name="Grigoriev I.V."/>
            <person name="Corradi N."/>
            <person name="Roux C."/>
            <person name="Martin F.M."/>
        </authorList>
    </citation>
    <scope>NUCLEOTIDE SEQUENCE [LARGE SCALE GENOMIC DNA]</scope>
    <source>
        <strain evidence="1 2">DAOM 227022</strain>
    </source>
</reference>
<sequence length="120" mass="13680">MVTSLCFQFNTGIENGSLGFQIKMLSNDSFSFLVDSPSVQALEIRKQFLNFISVCFCELGLETFSSENSESEKKHSVLETETETNVLTERFFSFVDSALKTETEMFAPRLEKPKRSEFGY</sequence>
<proteinExistence type="predicted"/>
<dbReference type="Proteomes" id="UP000265703">
    <property type="component" value="Unassembled WGS sequence"/>
</dbReference>
<comment type="caution">
    <text evidence="1">The sequence shown here is derived from an EMBL/GenBank/DDBJ whole genome shotgun (WGS) entry which is preliminary data.</text>
</comment>
<evidence type="ECO:0000313" key="1">
    <source>
        <dbReference type="EMBL" id="RIA78864.1"/>
    </source>
</evidence>
<protein>
    <submittedName>
        <fullName evidence="1">Uncharacterized protein</fullName>
    </submittedName>
</protein>
<name>A0A397S972_9GLOM</name>
<keyword evidence="2" id="KW-1185">Reference proteome</keyword>